<name>A0A383RAR8_PAEAL</name>
<dbReference type="EMBL" id="LS992241">
    <property type="protein sequence ID" value="SYX84058.1"/>
    <property type="molecule type" value="Genomic_DNA"/>
</dbReference>
<evidence type="ECO:0000313" key="2">
    <source>
        <dbReference type="Proteomes" id="UP000304148"/>
    </source>
</evidence>
<sequence>MKLEKGWICDNKLVQKQPTPRVRMDCFFSQGIQVTQKTGSVIIHRLPSACFSIPDKSNSIASSVIKRGTRRAPKLLRLTRQV</sequence>
<proteinExistence type="predicted"/>
<protein>
    <submittedName>
        <fullName evidence="1">Uncharacterized protein</fullName>
    </submittedName>
</protein>
<accession>A0A383RAR8</accession>
<reference evidence="2" key="1">
    <citation type="submission" date="2018-08" db="EMBL/GenBank/DDBJ databases">
        <authorList>
            <person name="Chevrot R."/>
        </authorList>
    </citation>
    <scope>NUCLEOTIDE SEQUENCE [LARGE SCALE GENOMIC DNA]</scope>
</reference>
<gene>
    <name evidence="1" type="ORF">PBLR_12480</name>
</gene>
<dbReference type="AlphaFoldDB" id="A0A383RAR8"/>
<evidence type="ECO:0000313" key="1">
    <source>
        <dbReference type="EMBL" id="SYX84058.1"/>
    </source>
</evidence>
<organism evidence="1 2">
    <name type="scientific">Paenibacillus alvei</name>
    <name type="common">Bacillus alvei</name>
    <dbReference type="NCBI Taxonomy" id="44250"/>
    <lineage>
        <taxon>Bacteria</taxon>
        <taxon>Bacillati</taxon>
        <taxon>Bacillota</taxon>
        <taxon>Bacilli</taxon>
        <taxon>Bacillales</taxon>
        <taxon>Paenibacillaceae</taxon>
        <taxon>Paenibacillus</taxon>
    </lineage>
</organism>
<dbReference type="Proteomes" id="UP000304148">
    <property type="component" value="Chromosome"/>
</dbReference>